<gene>
    <name evidence="2" type="ORF">GRJ2_001084600</name>
</gene>
<evidence type="ECO:0000313" key="3">
    <source>
        <dbReference type="Proteomes" id="UP001623348"/>
    </source>
</evidence>
<accession>A0ABC9WL47</accession>
<reference evidence="2 3" key="1">
    <citation type="submission" date="2024-06" db="EMBL/GenBank/DDBJ databases">
        <title>The draft genome of Grus japonensis, version 3.</title>
        <authorList>
            <person name="Nabeshima K."/>
            <person name="Suzuki S."/>
            <person name="Onuma M."/>
        </authorList>
    </citation>
    <scope>NUCLEOTIDE SEQUENCE [LARGE SCALE GENOMIC DNA]</scope>
    <source>
        <strain evidence="2 3">451A</strain>
    </source>
</reference>
<proteinExistence type="predicted"/>
<dbReference type="AlphaFoldDB" id="A0ABC9WL47"/>
<comment type="caution">
    <text evidence="2">The sequence shown here is derived from an EMBL/GenBank/DDBJ whole genome shotgun (WGS) entry which is preliminary data.</text>
</comment>
<dbReference type="EMBL" id="BAAFJT010000003">
    <property type="protein sequence ID" value="GAB0186193.1"/>
    <property type="molecule type" value="Genomic_DNA"/>
</dbReference>
<feature type="region of interest" description="Disordered" evidence="1">
    <location>
        <begin position="38"/>
        <end position="61"/>
    </location>
</feature>
<evidence type="ECO:0000313" key="2">
    <source>
        <dbReference type="EMBL" id="GAB0186193.1"/>
    </source>
</evidence>
<keyword evidence="3" id="KW-1185">Reference proteome</keyword>
<organism evidence="2 3">
    <name type="scientific">Grus japonensis</name>
    <name type="common">Japanese crane</name>
    <name type="synonym">Red-crowned crane</name>
    <dbReference type="NCBI Taxonomy" id="30415"/>
    <lineage>
        <taxon>Eukaryota</taxon>
        <taxon>Metazoa</taxon>
        <taxon>Chordata</taxon>
        <taxon>Craniata</taxon>
        <taxon>Vertebrata</taxon>
        <taxon>Euteleostomi</taxon>
        <taxon>Archelosauria</taxon>
        <taxon>Archosauria</taxon>
        <taxon>Dinosauria</taxon>
        <taxon>Saurischia</taxon>
        <taxon>Theropoda</taxon>
        <taxon>Coelurosauria</taxon>
        <taxon>Aves</taxon>
        <taxon>Neognathae</taxon>
        <taxon>Neoaves</taxon>
        <taxon>Gruiformes</taxon>
        <taxon>Gruidae</taxon>
        <taxon>Grus</taxon>
    </lineage>
</organism>
<evidence type="ECO:0000256" key="1">
    <source>
        <dbReference type="SAM" id="MobiDB-lite"/>
    </source>
</evidence>
<protein>
    <submittedName>
        <fullName evidence="2">Mitochondrial enolase superfamily member 1</fullName>
    </submittedName>
</protein>
<sequence>MGRARAAVKDGFASTWLLPTAELGVGLQAGPQLWLGSWASPAGEVGQGDEDDTKLGGVVDTPEGDAAVWRDLDKLEKWAHSNLVKFNPGKCKVLPLRRNNPRHQDRLGLSIWKAAW</sequence>
<name>A0ABC9WL47_GRUJA</name>
<dbReference type="Proteomes" id="UP001623348">
    <property type="component" value="Unassembled WGS sequence"/>
</dbReference>